<evidence type="ECO:0000256" key="1">
    <source>
        <dbReference type="ARBA" id="ARBA00001974"/>
    </source>
</evidence>
<evidence type="ECO:0000256" key="2">
    <source>
        <dbReference type="ARBA" id="ARBA00004275"/>
    </source>
</evidence>
<evidence type="ECO:0000256" key="7">
    <source>
        <dbReference type="ARBA" id="ARBA00023002"/>
    </source>
</evidence>
<evidence type="ECO:0000256" key="5">
    <source>
        <dbReference type="ARBA" id="ARBA00022827"/>
    </source>
</evidence>
<dbReference type="GO" id="GO:0071949">
    <property type="term" value="F:FAD binding"/>
    <property type="evidence" value="ECO:0007669"/>
    <property type="project" value="InterPro"/>
</dbReference>
<comment type="subcellular location">
    <subcellularLocation>
        <location evidence="2">Peroxisome</location>
    </subcellularLocation>
</comment>
<dbReference type="FunFam" id="1.20.140.10:FF:000010">
    <property type="entry name" value="Acyl-coenzyme A oxidase"/>
    <property type="match status" value="1"/>
</dbReference>
<comment type="caution">
    <text evidence="14">The sequence shown here is derived from an EMBL/GenBank/DDBJ whole genome shotgun (WGS) entry which is preliminary data.</text>
</comment>
<dbReference type="Gene3D" id="2.40.110.10">
    <property type="entry name" value="Butyryl-CoA Dehydrogenase, subunit A, domain 2"/>
    <property type="match status" value="1"/>
</dbReference>
<comment type="cofactor">
    <cofactor evidence="1">
        <name>FAD</name>
        <dbReference type="ChEBI" id="CHEBI:57692"/>
    </cofactor>
</comment>
<evidence type="ECO:0000256" key="8">
    <source>
        <dbReference type="ARBA" id="ARBA00023098"/>
    </source>
</evidence>
<evidence type="ECO:0000256" key="6">
    <source>
        <dbReference type="ARBA" id="ARBA00022832"/>
    </source>
</evidence>
<dbReference type="PIRSF" id="PIRSF000168">
    <property type="entry name" value="Acyl-CoA_oxidase"/>
    <property type="match status" value="1"/>
</dbReference>
<dbReference type="InterPro" id="IPR002655">
    <property type="entry name" value="Acyl-CoA_oxidase_C"/>
</dbReference>
<protein>
    <recommendedName>
        <fullName evidence="10">Acyl-coenzyme A oxidase</fullName>
    </recommendedName>
</protein>
<evidence type="ECO:0000256" key="10">
    <source>
        <dbReference type="PIRNR" id="PIRNR000168"/>
    </source>
</evidence>
<dbReference type="EMBL" id="JAOPGA020001646">
    <property type="protein sequence ID" value="KAL0490142.1"/>
    <property type="molecule type" value="Genomic_DNA"/>
</dbReference>
<evidence type="ECO:0000256" key="4">
    <source>
        <dbReference type="ARBA" id="ARBA00022630"/>
    </source>
</evidence>
<dbReference type="GO" id="GO:0005777">
    <property type="term" value="C:peroxisome"/>
    <property type="evidence" value="ECO:0007669"/>
    <property type="project" value="UniProtKB-SubCell"/>
</dbReference>
<dbReference type="GO" id="GO:0055088">
    <property type="term" value="P:lipid homeostasis"/>
    <property type="evidence" value="ECO:0007669"/>
    <property type="project" value="TreeGrafter"/>
</dbReference>
<dbReference type="GO" id="GO:0003997">
    <property type="term" value="F:acyl-CoA oxidase activity"/>
    <property type="evidence" value="ECO:0007669"/>
    <property type="project" value="InterPro"/>
</dbReference>
<evidence type="ECO:0000256" key="9">
    <source>
        <dbReference type="ARBA" id="ARBA00023140"/>
    </source>
</evidence>
<organism evidence="14 15">
    <name type="scientific">Acrasis kona</name>
    <dbReference type="NCBI Taxonomy" id="1008807"/>
    <lineage>
        <taxon>Eukaryota</taxon>
        <taxon>Discoba</taxon>
        <taxon>Heterolobosea</taxon>
        <taxon>Tetramitia</taxon>
        <taxon>Eutetramitia</taxon>
        <taxon>Acrasidae</taxon>
        <taxon>Acrasis</taxon>
    </lineage>
</organism>
<dbReference type="GO" id="GO:0033540">
    <property type="term" value="P:fatty acid beta-oxidation using acyl-CoA oxidase"/>
    <property type="evidence" value="ECO:0007669"/>
    <property type="project" value="TreeGrafter"/>
</dbReference>
<evidence type="ECO:0000256" key="3">
    <source>
        <dbReference type="ARBA" id="ARBA00006288"/>
    </source>
</evidence>
<proteinExistence type="inferred from homology"/>
<evidence type="ECO:0000313" key="14">
    <source>
        <dbReference type="EMBL" id="KAL0490142.1"/>
    </source>
</evidence>
<evidence type="ECO:0000313" key="15">
    <source>
        <dbReference type="Proteomes" id="UP001431209"/>
    </source>
</evidence>
<dbReference type="InterPro" id="IPR009100">
    <property type="entry name" value="AcylCoA_DH/oxidase_NM_dom_sf"/>
</dbReference>
<reference evidence="14 15" key="1">
    <citation type="submission" date="2024-03" db="EMBL/GenBank/DDBJ databases">
        <title>The Acrasis kona genome and developmental transcriptomes reveal deep origins of eukaryotic multicellular pathways.</title>
        <authorList>
            <person name="Sheikh S."/>
            <person name="Fu C.-J."/>
            <person name="Brown M.W."/>
            <person name="Baldauf S.L."/>
        </authorList>
    </citation>
    <scope>NUCLEOTIDE SEQUENCE [LARGE SCALE GENOMIC DNA]</scope>
    <source>
        <strain evidence="14 15">ATCC MYA-3509</strain>
    </source>
</reference>
<keyword evidence="5 10" id="KW-0274">FAD</keyword>
<comment type="similarity">
    <text evidence="3 10">Belongs to the acyl-CoA oxidase family.</text>
</comment>
<feature type="domain" description="Acyl-CoA oxidase C-alpha1" evidence="13">
    <location>
        <begin position="313"/>
        <end position="474"/>
    </location>
</feature>
<dbReference type="FunFam" id="2.40.110.10:FF:000005">
    <property type="entry name" value="Acyl-coenzyme A oxidase"/>
    <property type="match status" value="1"/>
</dbReference>
<dbReference type="PANTHER" id="PTHR10909">
    <property type="entry name" value="ELECTRON TRANSPORT OXIDOREDUCTASE"/>
    <property type="match status" value="1"/>
</dbReference>
<dbReference type="GO" id="GO:0005504">
    <property type="term" value="F:fatty acid binding"/>
    <property type="evidence" value="ECO:0007669"/>
    <property type="project" value="TreeGrafter"/>
</dbReference>
<feature type="domain" description="Acyl-CoA oxidase C-terminal" evidence="12">
    <location>
        <begin position="546"/>
        <end position="689"/>
    </location>
</feature>
<keyword evidence="7" id="KW-0560">Oxidoreductase</keyword>
<dbReference type="SUPFAM" id="SSF56645">
    <property type="entry name" value="Acyl-CoA dehydrogenase NM domain-like"/>
    <property type="match status" value="1"/>
</dbReference>
<sequence length="706" mass="79970">MKDTSLNRISILRSHLVHDNSSNNDHVVMEECKAIGRSMIPTSLSAEDVKVLLNDFVQDHSDLRKRMFEWFEQNRSEFQIRSGCGDGDLDFIRRRGHEQACKILKQNFITVEDIINDPTKVFAFFESLTCDGSVNVKLSVHYNLFGACIAHLGTKKHHEKKGDQVGCFLMSELAHASNLRNLGTTITYDPITKDLVINTPDDASQKYWIGNAFVSAKIGVIFGQLITNGTNQGVHAFIVHLRDENHILYEGIKIKDVGVKLGLNAVDNGRVWFDQYHIPIDALLDRYAQIDANTGRYTSSIKSNNLKFAKHIGALLQARLGVGSGSVITSRLSLSIALRYAYKRRQFGPPGQEEVPIITYRIHQRRLIPLLSTSYAITFFNNLCKREYASVTGNHDDSYKDEDSLKKLHLLASATKAYCSWLALDHIQMAREATGGQGYLTRNIISIMLTDTNVSVTLDGDNYLLMQQISQVLLSNYAKKFEEKNSDRVYLPGGAMARNMIYLGKEKVKDATRNGLITNLMNVNESYLTSGDFLLNCFQFKQDRLLHTLAKRLYNAVKTVKLQKPHLDKKVAGFEAYNSVQDHSLNLARAYCENQITIEFFNVIEKMKNKLGANHHVVRVMNTLCVLHALDRMERNSSWFLETRSISSAQIKKIRCLINEICSDLVPVVPSLIDSWGIPEFVLDETIASSKYDNVELNKYENEFSM</sequence>
<gene>
    <name evidence="14" type="ORF">AKO1_006671</name>
</gene>
<feature type="binding site" evidence="11">
    <location>
        <position position="210"/>
    </location>
    <ligand>
        <name>FAD</name>
        <dbReference type="ChEBI" id="CHEBI:57692"/>
    </ligand>
</feature>
<dbReference type="SUPFAM" id="SSF47203">
    <property type="entry name" value="Acyl-CoA dehydrogenase C-terminal domain-like"/>
    <property type="match status" value="2"/>
</dbReference>
<dbReference type="AlphaFoldDB" id="A0AAW2ZJV4"/>
<keyword evidence="9" id="KW-0576">Peroxisome</keyword>
<keyword evidence="8" id="KW-0443">Lipid metabolism</keyword>
<dbReference type="InterPro" id="IPR012258">
    <property type="entry name" value="Acyl-CoA_oxidase"/>
</dbReference>
<evidence type="ECO:0000259" key="12">
    <source>
        <dbReference type="Pfam" id="PF01756"/>
    </source>
</evidence>
<dbReference type="Pfam" id="PF22924">
    <property type="entry name" value="ACOX_C_alpha1"/>
    <property type="match status" value="1"/>
</dbReference>
<name>A0AAW2ZJV4_9EUKA</name>
<dbReference type="InterPro" id="IPR036250">
    <property type="entry name" value="AcylCo_DH-like_C"/>
</dbReference>
<keyword evidence="6" id="KW-0276">Fatty acid metabolism</keyword>
<keyword evidence="4 10" id="KW-0285">Flavoprotein</keyword>
<dbReference type="Proteomes" id="UP001431209">
    <property type="component" value="Unassembled WGS sequence"/>
</dbReference>
<dbReference type="InterPro" id="IPR055060">
    <property type="entry name" value="ACOX_C_alpha1"/>
</dbReference>
<accession>A0AAW2ZJV4</accession>
<keyword evidence="15" id="KW-1185">Reference proteome</keyword>
<dbReference type="Gene3D" id="1.20.140.10">
    <property type="entry name" value="Butyryl-CoA Dehydrogenase, subunit A, domain 3"/>
    <property type="match status" value="2"/>
</dbReference>
<evidence type="ECO:0000256" key="11">
    <source>
        <dbReference type="PIRSR" id="PIRSR000168-2"/>
    </source>
</evidence>
<dbReference type="InterPro" id="IPR046373">
    <property type="entry name" value="Acyl-CoA_Oxase/DH_mid-dom_sf"/>
</dbReference>
<dbReference type="Pfam" id="PF01756">
    <property type="entry name" value="ACOX"/>
    <property type="match status" value="1"/>
</dbReference>
<evidence type="ECO:0000259" key="13">
    <source>
        <dbReference type="Pfam" id="PF22924"/>
    </source>
</evidence>